<accession>A0ABX9E8H8</accession>
<gene>
    <name evidence="1" type="ORF">C8D87_105153</name>
</gene>
<dbReference type="Proteomes" id="UP000248714">
    <property type="component" value="Unassembled WGS sequence"/>
</dbReference>
<dbReference type="EMBL" id="QLTT01000005">
    <property type="protein sequence ID" value="RAS64663.1"/>
    <property type="molecule type" value="Genomic_DNA"/>
</dbReference>
<comment type="caution">
    <text evidence="1">The sequence shown here is derived from an EMBL/GenBank/DDBJ whole genome shotgun (WGS) entry which is preliminary data.</text>
</comment>
<protein>
    <submittedName>
        <fullName evidence="1">Uncharacterized protein</fullName>
    </submittedName>
</protein>
<name>A0ABX9E8H8_9PSEU</name>
<reference evidence="1 2" key="1">
    <citation type="submission" date="2018-06" db="EMBL/GenBank/DDBJ databases">
        <title>Genomic Encyclopedia of Type Strains, Phase IV (KMG-IV): sequencing the most valuable type-strain genomes for metagenomic binning, comparative biology and taxonomic classification.</title>
        <authorList>
            <person name="Goeker M."/>
        </authorList>
    </citation>
    <scope>NUCLEOTIDE SEQUENCE [LARGE SCALE GENOMIC DNA]</scope>
    <source>
        <strain evidence="1 2">DSM 45479</strain>
    </source>
</reference>
<proteinExistence type="predicted"/>
<evidence type="ECO:0000313" key="1">
    <source>
        <dbReference type="EMBL" id="RAS64663.1"/>
    </source>
</evidence>
<keyword evidence="2" id="KW-1185">Reference proteome</keyword>
<sequence length="35" mass="4045">MFELTALRVMLRRNVTNQAKSAFDKHSILALIISR</sequence>
<organism evidence="1 2">
    <name type="scientific">Lentzea atacamensis</name>
    <dbReference type="NCBI Taxonomy" id="531938"/>
    <lineage>
        <taxon>Bacteria</taxon>
        <taxon>Bacillati</taxon>
        <taxon>Actinomycetota</taxon>
        <taxon>Actinomycetes</taxon>
        <taxon>Pseudonocardiales</taxon>
        <taxon>Pseudonocardiaceae</taxon>
        <taxon>Lentzea</taxon>
    </lineage>
</organism>
<evidence type="ECO:0000313" key="2">
    <source>
        <dbReference type="Proteomes" id="UP000248714"/>
    </source>
</evidence>